<dbReference type="GO" id="GO:0005634">
    <property type="term" value="C:nucleus"/>
    <property type="evidence" value="ECO:0007669"/>
    <property type="project" value="UniProtKB-SubCell"/>
</dbReference>
<dbReference type="InterPro" id="IPR034420">
    <property type="entry name" value="RBM19_RRM4"/>
</dbReference>
<feature type="domain" description="RRM" evidence="8">
    <location>
        <begin position="619"/>
        <end position="699"/>
    </location>
</feature>
<dbReference type="FunFam" id="3.30.70.330:FF:000240">
    <property type="entry name" value="RNA binding motif protein 19"/>
    <property type="match status" value="1"/>
</dbReference>
<feature type="compositionally biased region" description="Basic and acidic residues" evidence="7">
    <location>
        <begin position="102"/>
        <end position="114"/>
    </location>
</feature>
<dbReference type="OrthoDB" id="439639at2759"/>
<evidence type="ECO:0000256" key="6">
    <source>
        <dbReference type="PROSITE-ProRule" id="PRU00176"/>
    </source>
</evidence>
<dbReference type="InterPro" id="IPR000504">
    <property type="entry name" value="RRM_dom"/>
</dbReference>
<feature type="domain" description="RRM" evidence="8">
    <location>
        <begin position="418"/>
        <end position="490"/>
    </location>
</feature>
<reference evidence="9" key="1">
    <citation type="submission" date="2021-03" db="EMBL/GenBank/DDBJ databases">
        <authorList>
            <person name="Bekaert M."/>
        </authorList>
    </citation>
    <scope>NUCLEOTIDE SEQUENCE</scope>
</reference>
<evidence type="ECO:0000313" key="10">
    <source>
        <dbReference type="Proteomes" id="UP000683360"/>
    </source>
</evidence>
<feature type="compositionally biased region" description="Basic and acidic residues" evidence="7">
    <location>
        <begin position="499"/>
        <end position="516"/>
    </location>
</feature>
<evidence type="ECO:0000256" key="3">
    <source>
        <dbReference type="ARBA" id="ARBA00022737"/>
    </source>
</evidence>
<protein>
    <submittedName>
        <fullName evidence="9">MRD1</fullName>
    </submittedName>
</protein>
<evidence type="ECO:0000256" key="4">
    <source>
        <dbReference type="ARBA" id="ARBA00022884"/>
    </source>
</evidence>
<evidence type="ECO:0000259" key="8">
    <source>
        <dbReference type="PROSITE" id="PS50102"/>
    </source>
</evidence>
<dbReference type="AlphaFoldDB" id="A0A8S3TJK8"/>
<dbReference type="GO" id="GO:0003723">
    <property type="term" value="F:RNA binding"/>
    <property type="evidence" value="ECO:0007669"/>
    <property type="project" value="UniProtKB-UniRule"/>
</dbReference>
<feature type="region of interest" description="Disordered" evidence="7">
    <location>
        <begin position="495"/>
        <end position="529"/>
    </location>
</feature>
<feature type="compositionally biased region" description="Basic and acidic residues" evidence="7">
    <location>
        <begin position="8"/>
        <end position="30"/>
    </location>
</feature>
<dbReference type="InterPro" id="IPR035979">
    <property type="entry name" value="RBD_domain_sf"/>
</dbReference>
<dbReference type="PANTHER" id="PTHR10352">
    <property type="entry name" value="EUKARYOTIC TRANSLATION INITIATION FACTOR 3 SUBUNIT G"/>
    <property type="match status" value="1"/>
</dbReference>
<feature type="compositionally biased region" description="Basic and acidic residues" evidence="7">
    <location>
        <begin position="81"/>
        <end position="93"/>
    </location>
</feature>
<gene>
    <name evidence="9" type="ORF">MEDL_44550</name>
</gene>
<feature type="compositionally biased region" description="Acidic residues" evidence="7">
    <location>
        <begin position="31"/>
        <end position="59"/>
    </location>
</feature>
<name>A0A8S3TJK8_MYTED</name>
<keyword evidence="3" id="KW-0677">Repeat</keyword>
<evidence type="ECO:0000256" key="2">
    <source>
        <dbReference type="ARBA" id="ARBA00008033"/>
    </source>
</evidence>
<feature type="compositionally biased region" description="Acidic residues" evidence="7">
    <location>
        <begin position="67"/>
        <end position="80"/>
    </location>
</feature>
<comment type="caution">
    <text evidence="9">The sequence shown here is derived from an EMBL/GenBank/DDBJ whole genome shotgun (WGS) entry which is preliminary data.</text>
</comment>
<dbReference type="SUPFAM" id="SSF54928">
    <property type="entry name" value="RNA-binding domain, RBD"/>
    <property type="match status" value="4"/>
</dbReference>
<evidence type="ECO:0000256" key="1">
    <source>
        <dbReference type="ARBA" id="ARBA00004123"/>
    </source>
</evidence>
<dbReference type="FunFam" id="3.30.70.330:FF:000277">
    <property type="entry name" value="RNA binding motif protein 19"/>
    <property type="match status" value="1"/>
</dbReference>
<dbReference type="CDD" id="cd12571">
    <property type="entry name" value="RRM6_RBM19"/>
    <property type="match status" value="1"/>
</dbReference>
<feature type="compositionally biased region" description="Polar residues" evidence="7">
    <location>
        <begin position="728"/>
        <end position="738"/>
    </location>
</feature>
<dbReference type="InterPro" id="IPR034421">
    <property type="entry name" value="RBM19_RRM6"/>
</dbReference>
<sequence length="738" mass="83050">MEVDKTEEDSPKKMSDLDYLKSKMADKDLLSDSDDSDKEDDSGSDTSDNEGDSENDTSDSDDKGDKDDEGDTSDSSDNEDKDNKSKSEDKDDKSESDDDDFLTLKKDAVPAKEDKEPVKQKYLIKLRRGFTGYVDEASATMIREFFQPLEPIGVRIPKNAKKKPLGVAFIDFSTEKEWDEAMRKNKLFIGGKRILLKKMKEDTVEDVADIHIPAVDLEKQRQETAESEAAIADTGRLFVRNLPYICKDEDIDALFSKFGPLTETHLPIDTLTKKLKGFAFITYMMPEHAVRAFTFLDGTSFMGRMLHILPSKSKEDEDTVASEGSSFKTQKQAKQKAMAGSSHNWNTLFMGANAVANVMAQKYGTEKSQILDAEISGSLGVRMALGETQIVSETRDFLIDNGVVLDSFSQADGPRSKTVILVKNLPSGTKTEELQHVFSKHGTLGRVILPPSGITAIVEFLEPTEAKLAYKKLAYTKFQHVPLYLEWAPTEALKPLNQGKEDKPADKKEEDTSQKSEDEEDEEETAEPGSTLFKFEKCGKIKAAYIAKKKDMKNPGKFLSMGYGFVEYMKKQSAEKAMKILQHTDLDGHQLELKISNKATIQPGVDKKKKQSKKEIKTSKILVRNVPFEATRREIYELFKVFGELKSVRLPKKLSGTGSHRGFGFVDFLTRQDAKRAFAALCHSTHLYGRRLVLEWAESAEDLDELRKKTAEHFHEDVPRKKMKKSSIMEQLESSELK</sequence>
<accession>A0A8S3TJK8</accession>
<feature type="domain" description="RRM" evidence="8">
    <location>
        <begin position="532"/>
        <end position="598"/>
    </location>
</feature>
<comment type="subcellular location">
    <subcellularLocation>
        <location evidence="1">Nucleus</location>
    </subcellularLocation>
</comment>
<feature type="region of interest" description="Disordered" evidence="7">
    <location>
        <begin position="1"/>
        <end position="114"/>
    </location>
</feature>
<feature type="compositionally biased region" description="Acidic residues" evidence="7">
    <location>
        <begin position="517"/>
        <end position="526"/>
    </location>
</feature>
<dbReference type="Gene3D" id="3.30.70.330">
    <property type="match status" value="5"/>
</dbReference>
<keyword evidence="5" id="KW-0539">Nucleus</keyword>
<feature type="domain" description="RRM" evidence="8">
    <location>
        <begin position="235"/>
        <end position="313"/>
    </location>
</feature>
<keyword evidence="4 6" id="KW-0694">RNA-binding</keyword>
<dbReference type="CDD" id="cd12569">
    <property type="entry name" value="RRM4_RBM19"/>
    <property type="match status" value="1"/>
</dbReference>
<dbReference type="Proteomes" id="UP000683360">
    <property type="component" value="Unassembled WGS sequence"/>
</dbReference>
<evidence type="ECO:0000313" key="9">
    <source>
        <dbReference type="EMBL" id="CAG2231786.1"/>
    </source>
</evidence>
<proteinExistence type="inferred from homology"/>
<dbReference type="SMART" id="SM00360">
    <property type="entry name" value="RRM"/>
    <property type="match status" value="5"/>
</dbReference>
<dbReference type="InterPro" id="IPR012677">
    <property type="entry name" value="Nucleotide-bd_a/b_plait_sf"/>
</dbReference>
<organism evidence="9 10">
    <name type="scientific">Mytilus edulis</name>
    <name type="common">Blue mussel</name>
    <dbReference type="NCBI Taxonomy" id="6550"/>
    <lineage>
        <taxon>Eukaryota</taxon>
        <taxon>Metazoa</taxon>
        <taxon>Spiralia</taxon>
        <taxon>Lophotrochozoa</taxon>
        <taxon>Mollusca</taxon>
        <taxon>Bivalvia</taxon>
        <taxon>Autobranchia</taxon>
        <taxon>Pteriomorphia</taxon>
        <taxon>Mytilida</taxon>
        <taxon>Mytiloidea</taxon>
        <taxon>Mytilidae</taxon>
        <taxon>Mytilinae</taxon>
        <taxon>Mytilus</taxon>
    </lineage>
</organism>
<feature type="region of interest" description="Disordered" evidence="7">
    <location>
        <begin position="313"/>
        <end position="336"/>
    </location>
</feature>
<feature type="region of interest" description="Disordered" evidence="7">
    <location>
        <begin position="714"/>
        <end position="738"/>
    </location>
</feature>
<dbReference type="EMBL" id="CAJPWZ010002158">
    <property type="protein sequence ID" value="CAG2231786.1"/>
    <property type="molecule type" value="Genomic_DNA"/>
</dbReference>
<evidence type="ECO:0000256" key="5">
    <source>
        <dbReference type="ARBA" id="ARBA00023242"/>
    </source>
</evidence>
<evidence type="ECO:0000256" key="7">
    <source>
        <dbReference type="SAM" id="MobiDB-lite"/>
    </source>
</evidence>
<comment type="similarity">
    <text evidence="2">Belongs to the RRM MRD1 family.</text>
</comment>
<keyword evidence="10" id="KW-1185">Reference proteome</keyword>
<dbReference type="Pfam" id="PF00076">
    <property type="entry name" value="RRM_1"/>
    <property type="match status" value="5"/>
</dbReference>
<dbReference type="PROSITE" id="PS50102">
    <property type="entry name" value="RRM"/>
    <property type="match status" value="4"/>
</dbReference>